<dbReference type="Gene3D" id="2.120.10.30">
    <property type="entry name" value="TolB, C-terminal domain"/>
    <property type="match status" value="1"/>
</dbReference>
<evidence type="ECO:0000313" key="5">
    <source>
        <dbReference type="Proteomes" id="UP000270471"/>
    </source>
</evidence>
<keyword evidence="2" id="KW-0378">Hydrolase</keyword>
<keyword evidence="5" id="KW-1185">Reference proteome</keyword>
<dbReference type="GO" id="GO:0016787">
    <property type="term" value="F:hydrolase activity"/>
    <property type="evidence" value="ECO:0007669"/>
    <property type="project" value="UniProtKB-KW"/>
</dbReference>
<dbReference type="PANTHER" id="PTHR47572">
    <property type="entry name" value="LIPOPROTEIN-RELATED"/>
    <property type="match status" value="1"/>
</dbReference>
<accession>A0A3M0I182</accession>
<dbReference type="SUPFAM" id="SSF63829">
    <property type="entry name" value="Calcium-dependent phosphotriesterase"/>
    <property type="match status" value="1"/>
</dbReference>
<dbReference type="AlphaFoldDB" id="A0A3M0I182"/>
<protein>
    <submittedName>
        <fullName evidence="4">Gluconolactonase</fullName>
    </submittedName>
</protein>
<gene>
    <name evidence="4" type="ORF">CTZ28_23790</name>
</gene>
<organism evidence="4 5">
    <name type="scientific">Streptomyces shenzhenensis</name>
    <dbReference type="NCBI Taxonomy" id="943815"/>
    <lineage>
        <taxon>Bacteria</taxon>
        <taxon>Bacillati</taxon>
        <taxon>Actinomycetota</taxon>
        <taxon>Actinomycetes</taxon>
        <taxon>Kitasatosporales</taxon>
        <taxon>Streptomycetaceae</taxon>
        <taxon>Streptomyces</taxon>
    </lineage>
</organism>
<dbReference type="PANTHER" id="PTHR47572:SF4">
    <property type="entry name" value="LACTONASE DRP35"/>
    <property type="match status" value="1"/>
</dbReference>
<dbReference type="InterPro" id="IPR011042">
    <property type="entry name" value="6-blade_b-propeller_TolB-like"/>
</dbReference>
<name>A0A3M0I182_9ACTN</name>
<dbReference type="EMBL" id="PENI01000016">
    <property type="protein sequence ID" value="RMB83391.1"/>
    <property type="molecule type" value="Genomic_DNA"/>
</dbReference>
<evidence type="ECO:0000256" key="2">
    <source>
        <dbReference type="ARBA" id="ARBA00022801"/>
    </source>
</evidence>
<dbReference type="Pfam" id="PF08450">
    <property type="entry name" value="SGL"/>
    <property type="match status" value="1"/>
</dbReference>
<proteinExistence type="inferred from homology"/>
<dbReference type="Proteomes" id="UP000270471">
    <property type="component" value="Unassembled WGS sequence"/>
</dbReference>
<evidence type="ECO:0000256" key="1">
    <source>
        <dbReference type="ARBA" id="ARBA00008853"/>
    </source>
</evidence>
<comment type="caution">
    <text evidence="4">The sequence shown here is derived from an EMBL/GenBank/DDBJ whole genome shotgun (WGS) entry which is preliminary data.</text>
</comment>
<dbReference type="InterPro" id="IPR013658">
    <property type="entry name" value="SGL"/>
</dbReference>
<comment type="similarity">
    <text evidence="1">Belongs to the SMP-30/CGR1 family.</text>
</comment>
<evidence type="ECO:0000259" key="3">
    <source>
        <dbReference type="Pfam" id="PF08450"/>
    </source>
</evidence>
<sequence>MTGMRELTVIMTGLAFPEGPRWYDGYLYLSDMYGREVFRYRDGLGVESVGTVPERPSGLARAANGDLLVSSMLDRRIVRFRDGEPETFADLRELCPGPVNDMTGDGRGGVYVGNFGFDSESPDGVMAPTRLVHVSADGDAAQVGDPIMFPNGSVVTDGGATLLVAETFNCRILAFDIADDGTLGNRRDWAVFHEMQTEHDLAEALGSGSILPDGICIDRDGALWIADAGGQDAVRVKQGGEILDRVPAPEGRAVFAVALGGDAGDTLFLCIGPVMGSDDPDAARAGSLAACRVDVPGA</sequence>
<dbReference type="InterPro" id="IPR051262">
    <property type="entry name" value="SMP-30/CGR1_Lactonase"/>
</dbReference>
<evidence type="ECO:0000313" key="4">
    <source>
        <dbReference type="EMBL" id="RMB83391.1"/>
    </source>
</evidence>
<feature type="domain" description="SMP-30/Gluconolactonase/LRE-like region" evidence="3">
    <location>
        <begin position="16"/>
        <end position="269"/>
    </location>
</feature>
<reference evidence="4 5" key="1">
    <citation type="submission" date="2017-11" db="EMBL/GenBank/DDBJ databases">
        <title>Draft genome of actinobacteria isolated from guarana (Paullinia cupana (Mart.) Ducke.</title>
        <authorList>
            <person name="Siqueira K.A."/>
            <person name="Liotti R.G."/>
            <person name="Mendes T.A.O."/>
            <person name="Soares M.A."/>
        </authorList>
    </citation>
    <scope>NUCLEOTIDE SEQUENCE [LARGE SCALE GENOMIC DNA]</scope>
    <source>
        <strain evidence="4 5">193</strain>
    </source>
</reference>